<keyword evidence="2" id="KW-1185">Reference proteome</keyword>
<evidence type="ECO:0000313" key="2">
    <source>
        <dbReference type="Proteomes" id="UP000255070"/>
    </source>
</evidence>
<sequence>MRLNIDADQDAKLGKLLDKVTLRMQEAPELLRTLPDGTIELSCPLPEKYKPSMNPWATALRARINEHWHLFEISEQSRNVSGGWIASCIPPPLYKTFITAWLNQPAPLPLGQLELFA</sequence>
<proteinExistence type="predicted"/>
<protein>
    <submittedName>
        <fullName evidence="1">Uncharacterized protein</fullName>
    </submittedName>
</protein>
<accession>A0A8B4S3G8</accession>
<organism evidence="1 2">
    <name type="scientific">Comamonas testosteroni</name>
    <name type="common">Pseudomonas testosteroni</name>
    <dbReference type="NCBI Taxonomy" id="285"/>
    <lineage>
        <taxon>Bacteria</taxon>
        <taxon>Pseudomonadati</taxon>
        <taxon>Pseudomonadota</taxon>
        <taxon>Betaproteobacteria</taxon>
        <taxon>Burkholderiales</taxon>
        <taxon>Comamonadaceae</taxon>
        <taxon>Comamonas</taxon>
    </lineage>
</organism>
<dbReference type="Proteomes" id="UP000255070">
    <property type="component" value="Unassembled WGS sequence"/>
</dbReference>
<dbReference type="EMBL" id="UFXL01000001">
    <property type="protein sequence ID" value="SUY77068.1"/>
    <property type="molecule type" value="Genomic_DNA"/>
</dbReference>
<gene>
    <name evidence="1" type="ORF">NCTC10698_01958</name>
</gene>
<dbReference type="AlphaFoldDB" id="A0A8B4S3G8"/>
<evidence type="ECO:0000313" key="1">
    <source>
        <dbReference type="EMBL" id="SUY77068.1"/>
    </source>
</evidence>
<comment type="caution">
    <text evidence="1">The sequence shown here is derived from an EMBL/GenBank/DDBJ whole genome shotgun (WGS) entry which is preliminary data.</text>
</comment>
<reference evidence="1 2" key="1">
    <citation type="submission" date="2018-06" db="EMBL/GenBank/DDBJ databases">
        <authorList>
            <consortium name="Pathogen Informatics"/>
            <person name="Doyle S."/>
        </authorList>
    </citation>
    <scope>NUCLEOTIDE SEQUENCE [LARGE SCALE GENOMIC DNA]</scope>
    <source>
        <strain evidence="1 2">NCTC10698</strain>
    </source>
</reference>
<name>A0A8B4S3G8_COMTE</name>